<accession>A0A8D9AZJ9</accession>
<protein>
    <submittedName>
        <fullName evidence="1">Uncharacterized protein</fullName>
    </submittedName>
</protein>
<evidence type="ECO:0000313" key="1">
    <source>
        <dbReference type="EMBL" id="CAG6775460.1"/>
    </source>
</evidence>
<name>A0A8D9AZJ9_9HEMI</name>
<reference evidence="1" key="1">
    <citation type="submission" date="2021-05" db="EMBL/GenBank/DDBJ databases">
        <authorList>
            <person name="Alioto T."/>
            <person name="Alioto T."/>
            <person name="Gomez Garrido J."/>
        </authorList>
    </citation>
    <scope>NUCLEOTIDE SEQUENCE</scope>
</reference>
<proteinExistence type="predicted"/>
<organism evidence="1">
    <name type="scientific">Cacopsylla melanoneura</name>
    <dbReference type="NCBI Taxonomy" id="428564"/>
    <lineage>
        <taxon>Eukaryota</taxon>
        <taxon>Metazoa</taxon>
        <taxon>Ecdysozoa</taxon>
        <taxon>Arthropoda</taxon>
        <taxon>Hexapoda</taxon>
        <taxon>Insecta</taxon>
        <taxon>Pterygota</taxon>
        <taxon>Neoptera</taxon>
        <taxon>Paraneoptera</taxon>
        <taxon>Hemiptera</taxon>
        <taxon>Sternorrhyncha</taxon>
        <taxon>Psylloidea</taxon>
        <taxon>Psyllidae</taxon>
        <taxon>Psyllinae</taxon>
        <taxon>Cacopsylla</taxon>
    </lineage>
</organism>
<sequence>METNFGIIVSILSKYHILLPYQLFFKYIDLEGWKWIKVQVQKITRPKFSVPRIYNIQVFTATIFYFRRECTKVWTASRFFYNPRVGIQYTVYSSEGQLPGKCHFTLQPFEIMNE</sequence>
<dbReference type="EMBL" id="HBUF01598505">
    <property type="protein sequence ID" value="CAG6775460.1"/>
    <property type="molecule type" value="Transcribed_RNA"/>
</dbReference>
<dbReference type="AlphaFoldDB" id="A0A8D9AZJ9"/>